<keyword evidence="7" id="KW-1185">Reference proteome</keyword>
<dbReference type="SMART" id="SM00342">
    <property type="entry name" value="HTH_ARAC"/>
    <property type="match status" value="1"/>
</dbReference>
<gene>
    <name evidence="6" type="ORF">FHW37_101112</name>
</gene>
<evidence type="ECO:0000256" key="4">
    <source>
        <dbReference type="ARBA" id="ARBA00023163"/>
    </source>
</evidence>
<dbReference type="PROSITE" id="PS01124">
    <property type="entry name" value="HTH_ARAC_FAMILY_2"/>
    <property type="match status" value="1"/>
</dbReference>
<dbReference type="InterPro" id="IPR003313">
    <property type="entry name" value="AraC-bd"/>
</dbReference>
<dbReference type="InterPro" id="IPR009057">
    <property type="entry name" value="Homeodomain-like_sf"/>
</dbReference>
<dbReference type="InterPro" id="IPR047264">
    <property type="entry name" value="Cupin_HpaA-like_N"/>
</dbReference>
<dbReference type="OrthoDB" id="9814125at2"/>
<evidence type="ECO:0000259" key="5">
    <source>
        <dbReference type="PROSITE" id="PS01124"/>
    </source>
</evidence>
<dbReference type="SUPFAM" id="SSF46689">
    <property type="entry name" value="Homeodomain-like"/>
    <property type="match status" value="1"/>
</dbReference>
<evidence type="ECO:0000256" key="2">
    <source>
        <dbReference type="ARBA" id="ARBA00023125"/>
    </source>
</evidence>
<evidence type="ECO:0000313" key="6">
    <source>
        <dbReference type="EMBL" id="TWF58308.1"/>
    </source>
</evidence>
<evidence type="ECO:0000313" key="7">
    <source>
        <dbReference type="Proteomes" id="UP000320653"/>
    </source>
</evidence>
<dbReference type="CDD" id="cd06999">
    <property type="entry name" value="cupin_HpaA-like_N"/>
    <property type="match status" value="1"/>
</dbReference>
<evidence type="ECO:0000256" key="3">
    <source>
        <dbReference type="ARBA" id="ARBA00023159"/>
    </source>
</evidence>
<dbReference type="AlphaFoldDB" id="A0A561R6R8"/>
<dbReference type="SUPFAM" id="SSF51182">
    <property type="entry name" value="RmlC-like cupins"/>
    <property type="match status" value="1"/>
</dbReference>
<name>A0A561R6R8_9HYPH</name>
<feature type="domain" description="HTH araC/xylS-type" evidence="5">
    <location>
        <begin position="188"/>
        <end position="286"/>
    </location>
</feature>
<dbReference type="Pfam" id="PF12833">
    <property type="entry name" value="HTH_18"/>
    <property type="match status" value="1"/>
</dbReference>
<proteinExistence type="predicted"/>
<dbReference type="PANTHER" id="PTHR43280:SF32">
    <property type="entry name" value="TRANSCRIPTIONAL REGULATORY PROTEIN"/>
    <property type="match status" value="1"/>
</dbReference>
<dbReference type="PANTHER" id="PTHR43280">
    <property type="entry name" value="ARAC-FAMILY TRANSCRIPTIONAL REGULATOR"/>
    <property type="match status" value="1"/>
</dbReference>
<sequence>MKKLVPTYDLYGESRSERPDFWLHCETIASRSSVHRWEIGLHRHDSFQQFLYIRKGSGDALLENETVPLQPPCVVALPPGCRHGFRFSRDVDGLIITLIADRLMHGAGLAAGLMDWLARPRVIRLDQGADADYLDTTLLRLLSEFEARRSGSNALMAAYLNAIVVLLGRTAANEGRGEERSPASVTTERLDDLIAEHFRRQLTAQAYADLLAISPTHLNRVVKTVTGMTVHDRIMLRVIEEARRALIFTSSTVQDVAEELGFSDAAYFSRCFRQRTGRTPSHYRDEERARLGTVM</sequence>
<dbReference type="InterPro" id="IPR011051">
    <property type="entry name" value="RmlC_Cupin_sf"/>
</dbReference>
<dbReference type="GO" id="GO:0043565">
    <property type="term" value="F:sequence-specific DNA binding"/>
    <property type="evidence" value="ECO:0007669"/>
    <property type="project" value="InterPro"/>
</dbReference>
<protein>
    <submittedName>
        <fullName evidence="6">AraC family transcriptional activator of pobA</fullName>
    </submittedName>
</protein>
<dbReference type="GO" id="GO:0003700">
    <property type="term" value="F:DNA-binding transcription factor activity"/>
    <property type="evidence" value="ECO:0007669"/>
    <property type="project" value="InterPro"/>
</dbReference>
<dbReference type="Gene3D" id="1.10.10.60">
    <property type="entry name" value="Homeodomain-like"/>
    <property type="match status" value="1"/>
</dbReference>
<keyword evidence="2" id="KW-0238">DNA-binding</keyword>
<dbReference type="Proteomes" id="UP000320653">
    <property type="component" value="Unassembled WGS sequence"/>
</dbReference>
<dbReference type="InterPro" id="IPR014710">
    <property type="entry name" value="RmlC-like_jellyroll"/>
</dbReference>
<dbReference type="EMBL" id="VIWP01000001">
    <property type="protein sequence ID" value="TWF58308.1"/>
    <property type="molecule type" value="Genomic_DNA"/>
</dbReference>
<dbReference type="Gene3D" id="2.60.120.10">
    <property type="entry name" value="Jelly Rolls"/>
    <property type="match status" value="1"/>
</dbReference>
<accession>A0A561R6R8</accession>
<organism evidence="6 7">
    <name type="scientific">Neorhizobium alkalisoli</name>
    <dbReference type="NCBI Taxonomy" id="528178"/>
    <lineage>
        <taxon>Bacteria</taxon>
        <taxon>Pseudomonadati</taxon>
        <taxon>Pseudomonadota</taxon>
        <taxon>Alphaproteobacteria</taxon>
        <taxon>Hyphomicrobiales</taxon>
        <taxon>Rhizobiaceae</taxon>
        <taxon>Rhizobium/Agrobacterium group</taxon>
        <taxon>Neorhizobium</taxon>
    </lineage>
</organism>
<dbReference type="InterPro" id="IPR020449">
    <property type="entry name" value="Tscrpt_reg_AraC-type_HTH"/>
</dbReference>
<evidence type="ECO:0000256" key="1">
    <source>
        <dbReference type="ARBA" id="ARBA00023015"/>
    </source>
</evidence>
<keyword evidence="4" id="KW-0804">Transcription</keyword>
<keyword evidence="1" id="KW-0805">Transcription regulation</keyword>
<keyword evidence="3" id="KW-0010">Activator</keyword>
<dbReference type="InterPro" id="IPR018060">
    <property type="entry name" value="HTH_AraC"/>
</dbReference>
<dbReference type="Pfam" id="PF02311">
    <property type="entry name" value="AraC_binding"/>
    <property type="match status" value="1"/>
</dbReference>
<reference evidence="6 7" key="1">
    <citation type="submission" date="2019-06" db="EMBL/GenBank/DDBJ databases">
        <title>Sorghum-associated microbial communities from plants grown in Nebraska, USA.</title>
        <authorList>
            <person name="Schachtman D."/>
        </authorList>
    </citation>
    <scope>NUCLEOTIDE SEQUENCE [LARGE SCALE GENOMIC DNA]</scope>
    <source>
        <strain evidence="6 7">1225</strain>
    </source>
</reference>
<dbReference type="PRINTS" id="PR00032">
    <property type="entry name" value="HTHARAC"/>
</dbReference>
<dbReference type="RefSeq" id="WP_145631226.1">
    <property type="nucleotide sequence ID" value="NZ_VIWP01000001.1"/>
</dbReference>
<comment type="caution">
    <text evidence="6">The sequence shown here is derived from an EMBL/GenBank/DDBJ whole genome shotgun (WGS) entry which is preliminary data.</text>
</comment>